<dbReference type="InterPro" id="IPR036291">
    <property type="entry name" value="NAD(P)-bd_dom_sf"/>
</dbReference>
<dbReference type="InterPro" id="IPR002328">
    <property type="entry name" value="ADH_Zn_CS"/>
</dbReference>
<evidence type="ECO:0000313" key="7">
    <source>
        <dbReference type="EMBL" id="ORJ19983.1"/>
    </source>
</evidence>
<comment type="cofactor">
    <cofactor evidence="1 5">
        <name>Zn(2+)</name>
        <dbReference type="ChEBI" id="CHEBI:29105"/>
    </cofactor>
</comment>
<dbReference type="InterPro" id="IPR013149">
    <property type="entry name" value="ADH-like_C"/>
</dbReference>
<keyword evidence="2 5" id="KW-0479">Metal-binding</keyword>
<evidence type="ECO:0000256" key="4">
    <source>
        <dbReference type="ARBA" id="ARBA00023002"/>
    </source>
</evidence>
<dbReference type="InterPro" id="IPR013154">
    <property type="entry name" value="ADH-like_N"/>
</dbReference>
<accession>A0ABX3TXP4</accession>
<dbReference type="Pfam" id="PF08240">
    <property type="entry name" value="ADH_N"/>
    <property type="match status" value="1"/>
</dbReference>
<dbReference type="EMBL" id="MRWD01000045">
    <property type="protein sequence ID" value="ORJ19983.1"/>
    <property type="molecule type" value="Genomic_DNA"/>
</dbReference>
<gene>
    <name evidence="7" type="ORF">BS639_17495</name>
</gene>
<organism evidence="7 8">
    <name type="scientific">Rouxiella silvae</name>
    <dbReference type="NCBI Taxonomy" id="1646373"/>
    <lineage>
        <taxon>Bacteria</taxon>
        <taxon>Pseudomonadati</taxon>
        <taxon>Pseudomonadota</taxon>
        <taxon>Gammaproteobacteria</taxon>
        <taxon>Enterobacterales</taxon>
        <taxon>Yersiniaceae</taxon>
        <taxon>Rouxiella</taxon>
    </lineage>
</organism>
<proteinExistence type="inferred from homology"/>
<feature type="domain" description="Enoyl reductase (ER)" evidence="6">
    <location>
        <begin position="2"/>
        <end position="329"/>
    </location>
</feature>
<keyword evidence="4" id="KW-0560">Oxidoreductase</keyword>
<reference evidence="7 8" key="1">
    <citation type="journal article" date="2017" name="Int. J. Syst. Evol. Microbiol.">
        <title>Rouxiella badensis sp. nov. and Rouxiella silvae sp. nov. isolated from peat bog soil in Germany and emendation of the genus description.</title>
        <authorList>
            <person name="Le Fleche-Mateos A."/>
            <person name="Kugler J.H."/>
            <person name="Hansen S.H."/>
            <person name="Syldatk C."/>
            <person name="Hausmann R."/>
            <person name="Lomprez F."/>
            <person name="Vandenbogaert M."/>
            <person name="Manuguerra J.C."/>
            <person name="Grimont P.A."/>
        </authorList>
    </citation>
    <scope>NUCLEOTIDE SEQUENCE [LARGE SCALE GENOMIC DNA]</scope>
    <source>
        <strain evidence="7 8">213</strain>
    </source>
</reference>
<dbReference type="SUPFAM" id="SSF51735">
    <property type="entry name" value="NAD(P)-binding Rossmann-fold domains"/>
    <property type="match status" value="1"/>
</dbReference>
<dbReference type="Proteomes" id="UP000192722">
    <property type="component" value="Unassembled WGS sequence"/>
</dbReference>
<dbReference type="SMART" id="SM00829">
    <property type="entry name" value="PKS_ER"/>
    <property type="match status" value="1"/>
</dbReference>
<dbReference type="InterPro" id="IPR047109">
    <property type="entry name" value="CAD-like"/>
</dbReference>
<dbReference type="Gene3D" id="3.90.180.10">
    <property type="entry name" value="Medium-chain alcohol dehydrogenases, catalytic domain"/>
    <property type="match status" value="1"/>
</dbReference>
<keyword evidence="8" id="KW-1185">Reference proteome</keyword>
<dbReference type="SUPFAM" id="SSF50129">
    <property type="entry name" value="GroES-like"/>
    <property type="match status" value="1"/>
</dbReference>
<keyword evidence="3 5" id="KW-0862">Zinc</keyword>
<comment type="caution">
    <text evidence="7">The sequence shown here is derived from an EMBL/GenBank/DDBJ whole genome shotgun (WGS) entry which is preliminary data.</text>
</comment>
<protein>
    <submittedName>
        <fullName evidence="7">Alcohol dehydrogenase</fullName>
    </submittedName>
</protein>
<evidence type="ECO:0000256" key="2">
    <source>
        <dbReference type="ARBA" id="ARBA00022723"/>
    </source>
</evidence>
<dbReference type="CDD" id="cd05283">
    <property type="entry name" value="CAD1"/>
    <property type="match status" value="1"/>
</dbReference>
<comment type="similarity">
    <text evidence="5">Belongs to the zinc-containing alcohol dehydrogenase family.</text>
</comment>
<evidence type="ECO:0000256" key="1">
    <source>
        <dbReference type="ARBA" id="ARBA00001947"/>
    </source>
</evidence>
<sequence>MRAFKFLRRPVGPKDVAIEIQYCGVCHSDIHTGLGHWGPQKLPLITGHELAGVVVAVGGSVSRYRVGDRVGVGCMVDSCGVCSECTVGFEQFCTKGTTWTYGSPTSDPTGVTQGGYSNVAVVKEHFVISVPDNIELAAAGPIMCSAVTVYSPLRHWDVRPDSKIGIVGLGGLGHIAVKLAKAMGAKVIVLTTSSDKVADAKKFGASDVIVNYDKASMDKYSRSLDFILDTVPYKHEMDPLVSLLKRDATLCLVGVGKADEPNQLAPITNVLARNSFAGSLIGSIRETQDVIDFCSQHNISPEVNLIPIQQINSAWREVIDKKARYRFVIDMTSLKKEI</sequence>
<evidence type="ECO:0000259" key="6">
    <source>
        <dbReference type="SMART" id="SM00829"/>
    </source>
</evidence>
<dbReference type="PANTHER" id="PTHR42683">
    <property type="entry name" value="ALDEHYDE REDUCTASE"/>
    <property type="match status" value="1"/>
</dbReference>
<dbReference type="InterPro" id="IPR011032">
    <property type="entry name" value="GroES-like_sf"/>
</dbReference>
<dbReference type="Pfam" id="PF00107">
    <property type="entry name" value="ADH_zinc_N"/>
    <property type="match status" value="1"/>
</dbReference>
<dbReference type="InterPro" id="IPR020843">
    <property type="entry name" value="ER"/>
</dbReference>
<dbReference type="InterPro" id="IPR029752">
    <property type="entry name" value="D-isomer_DH_CS1"/>
</dbReference>
<dbReference type="Gene3D" id="3.40.50.720">
    <property type="entry name" value="NAD(P)-binding Rossmann-like Domain"/>
    <property type="match status" value="1"/>
</dbReference>
<dbReference type="PROSITE" id="PS00065">
    <property type="entry name" value="D_2_HYDROXYACID_DH_1"/>
    <property type="match status" value="1"/>
</dbReference>
<evidence type="ECO:0000256" key="3">
    <source>
        <dbReference type="ARBA" id="ARBA00022833"/>
    </source>
</evidence>
<dbReference type="PROSITE" id="PS00059">
    <property type="entry name" value="ADH_ZINC"/>
    <property type="match status" value="1"/>
</dbReference>
<evidence type="ECO:0000256" key="5">
    <source>
        <dbReference type="RuleBase" id="RU361277"/>
    </source>
</evidence>
<evidence type="ECO:0000313" key="8">
    <source>
        <dbReference type="Proteomes" id="UP000192722"/>
    </source>
</evidence>
<name>A0ABX3TXP4_9GAMM</name>